<proteinExistence type="predicted"/>
<dbReference type="AlphaFoldDB" id="A0A1Y2EIN7"/>
<evidence type="ECO:0000313" key="2">
    <source>
        <dbReference type="Proteomes" id="UP000193689"/>
    </source>
</evidence>
<dbReference type="EMBL" id="MCFJ01000001">
    <property type="protein sequence ID" value="ORY71459.1"/>
    <property type="molecule type" value="Genomic_DNA"/>
</dbReference>
<reference evidence="1 2" key="1">
    <citation type="submission" date="2016-07" db="EMBL/GenBank/DDBJ databases">
        <title>Pervasive Adenine N6-methylation of Active Genes in Fungi.</title>
        <authorList>
            <consortium name="DOE Joint Genome Institute"/>
            <person name="Mondo S.J."/>
            <person name="Dannebaum R.O."/>
            <person name="Kuo R.C."/>
            <person name="Labutti K."/>
            <person name="Haridas S."/>
            <person name="Kuo A."/>
            <person name="Salamov A."/>
            <person name="Ahrendt S.R."/>
            <person name="Lipzen A."/>
            <person name="Sullivan W."/>
            <person name="Andreopoulos W.B."/>
            <person name="Clum A."/>
            <person name="Lindquist E."/>
            <person name="Daum C."/>
            <person name="Ramamoorthy G.K."/>
            <person name="Gryganskyi A."/>
            <person name="Culley D."/>
            <person name="Magnuson J.K."/>
            <person name="James T.Y."/>
            <person name="O'Malley M.A."/>
            <person name="Stajich J.E."/>
            <person name="Spatafora J.W."/>
            <person name="Visel A."/>
            <person name="Grigoriev I.V."/>
        </authorList>
    </citation>
    <scope>NUCLEOTIDE SEQUENCE [LARGE SCALE GENOMIC DNA]</scope>
    <source>
        <strain evidence="1 2">CBS 129021</strain>
    </source>
</reference>
<keyword evidence="2" id="KW-1185">Reference proteome</keyword>
<protein>
    <submittedName>
        <fullName evidence="1">Uncharacterized protein</fullName>
    </submittedName>
</protein>
<name>A0A1Y2EIN7_9PEZI</name>
<comment type="caution">
    <text evidence="1">The sequence shown here is derived from an EMBL/GenBank/DDBJ whole genome shotgun (WGS) entry which is preliminary data.</text>
</comment>
<organism evidence="1 2">
    <name type="scientific">Pseudomassariella vexata</name>
    <dbReference type="NCBI Taxonomy" id="1141098"/>
    <lineage>
        <taxon>Eukaryota</taxon>
        <taxon>Fungi</taxon>
        <taxon>Dikarya</taxon>
        <taxon>Ascomycota</taxon>
        <taxon>Pezizomycotina</taxon>
        <taxon>Sordariomycetes</taxon>
        <taxon>Xylariomycetidae</taxon>
        <taxon>Amphisphaeriales</taxon>
        <taxon>Pseudomassariaceae</taxon>
        <taxon>Pseudomassariella</taxon>
    </lineage>
</organism>
<gene>
    <name evidence="1" type="ORF">BCR38DRAFT_10654</name>
</gene>
<dbReference type="STRING" id="1141098.A0A1Y2EIN7"/>
<dbReference type="GeneID" id="63769548"/>
<evidence type="ECO:0000313" key="1">
    <source>
        <dbReference type="EMBL" id="ORY71459.1"/>
    </source>
</evidence>
<dbReference type="RefSeq" id="XP_040721051.1">
    <property type="nucleotide sequence ID" value="XM_040853336.1"/>
</dbReference>
<dbReference type="InParanoid" id="A0A1Y2EIN7"/>
<dbReference type="OrthoDB" id="5211809at2759"/>
<dbReference type="Proteomes" id="UP000193689">
    <property type="component" value="Unassembled WGS sequence"/>
</dbReference>
<sequence>MTVLRNTGFWSISAVAQVVITTTAQLSLSRCWSDRFADGNMIDWTSYDGDWSVVNERLTVSGSPEAKVTLDTNFTDLIFDASVTVRDIDDSIYDLDNGSERHGRSCAGYHSNALVNDAFKAGNPPTNYFVLGSVWFQTIQSSTLD</sequence>
<accession>A0A1Y2EIN7</accession>
<dbReference type="Gene3D" id="2.60.120.560">
    <property type="entry name" value="Exo-inulinase, domain 1"/>
    <property type="match status" value="1"/>
</dbReference>